<gene>
    <name evidence="1" type="ORF">PR018_17805</name>
</gene>
<keyword evidence="2" id="KW-1185">Reference proteome</keyword>
<evidence type="ECO:0000313" key="1">
    <source>
        <dbReference type="EMBL" id="WFS22943.1"/>
    </source>
</evidence>
<name>A0ABY8IH60_9HYPH</name>
<proteinExistence type="predicted"/>
<organism evidence="1 2">
    <name type="scientific">Rhizobium rhododendri</name>
    <dbReference type="NCBI Taxonomy" id="2506430"/>
    <lineage>
        <taxon>Bacteria</taxon>
        <taxon>Pseudomonadati</taxon>
        <taxon>Pseudomonadota</taxon>
        <taxon>Alphaproteobacteria</taxon>
        <taxon>Hyphomicrobiales</taxon>
        <taxon>Rhizobiaceae</taxon>
        <taxon>Rhizobium/Agrobacterium group</taxon>
        <taxon>Rhizobium</taxon>
    </lineage>
</organism>
<sequence>MNHAAIPKKYQSGHFWKYSEKRRSPMDVMPGAMESLMIRLLQPACPAFDVDGENS</sequence>
<accession>A0ABY8IH60</accession>
<dbReference type="Proteomes" id="UP000318939">
    <property type="component" value="Chromosome"/>
</dbReference>
<reference evidence="1" key="2">
    <citation type="journal article" date="2023" name="MicrobiologyOpen">
        <title>Genomics of the tumorigenes clade of the family Rhizobiaceae and description of Rhizobium rhododendri sp. nov.</title>
        <authorList>
            <person name="Kuzmanovic N."/>
            <person name="diCenzo G.C."/>
            <person name="Bunk B."/>
            <person name="Sproeer C."/>
            <person name="Fruehling A."/>
            <person name="Neumann-Schaal M."/>
            <person name="Overmann J."/>
            <person name="Smalla K."/>
        </authorList>
    </citation>
    <scope>NUCLEOTIDE SEQUENCE</scope>
    <source>
        <strain evidence="1">Rho-6.2</strain>
    </source>
</reference>
<protein>
    <submittedName>
        <fullName evidence="1">Uncharacterized protein</fullName>
    </submittedName>
</protein>
<dbReference type="RefSeq" id="WP_153816478.1">
    <property type="nucleotide sequence ID" value="NZ_CP117267.1"/>
</dbReference>
<reference evidence="1" key="1">
    <citation type="journal article" date="2019" name="Phytopathology">
        <title>A Novel Group of Rhizobium tumorigenes-Like Agrobacteria Associated with Crown Gall Disease of Rhododendron and Blueberry.</title>
        <authorList>
            <person name="Kuzmanovic N."/>
            <person name="Behrens P."/>
            <person name="Idczak E."/>
            <person name="Wagner S."/>
            <person name="Gotz M."/>
            <person name="Sproer C."/>
            <person name="Bunk B."/>
            <person name="Overmann J."/>
            <person name="Smalla K."/>
        </authorList>
    </citation>
    <scope>NUCLEOTIDE SEQUENCE</scope>
    <source>
        <strain evidence="1">Rho-6.2</strain>
    </source>
</reference>
<dbReference type="EMBL" id="CP117267">
    <property type="protein sequence ID" value="WFS22943.1"/>
    <property type="molecule type" value="Genomic_DNA"/>
</dbReference>
<evidence type="ECO:0000313" key="2">
    <source>
        <dbReference type="Proteomes" id="UP000318939"/>
    </source>
</evidence>